<dbReference type="OrthoDB" id="687730at2759"/>
<protein>
    <recommendedName>
        <fullName evidence="1">FHA domain-containing protein</fullName>
    </recommendedName>
</protein>
<dbReference type="SUPFAM" id="SSF49879">
    <property type="entry name" value="SMAD/FHA domain"/>
    <property type="match status" value="1"/>
</dbReference>
<feature type="domain" description="FHA" evidence="1">
    <location>
        <begin position="111"/>
        <end position="143"/>
    </location>
</feature>
<gene>
    <name evidence="2" type="ORF">D9758_015477</name>
</gene>
<dbReference type="Gene3D" id="2.60.200.20">
    <property type="match status" value="1"/>
</dbReference>
<dbReference type="PROSITE" id="PS50006">
    <property type="entry name" value="FHA_DOMAIN"/>
    <property type="match status" value="1"/>
</dbReference>
<name>A0A8H5CME6_9AGAR</name>
<dbReference type="InterPro" id="IPR000253">
    <property type="entry name" value="FHA_dom"/>
</dbReference>
<evidence type="ECO:0000259" key="1">
    <source>
        <dbReference type="PROSITE" id="PS50006"/>
    </source>
</evidence>
<reference evidence="2 3" key="1">
    <citation type="journal article" date="2020" name="ISME J.">
        <title>Uncovering the hidden diversity of litter-decomposition mechanisms in mushroom-forming fungi.</title>
        <authorList>
            <person name="Floudas D."/>
            <person name="Bentzer J."/>
            <person name="Ahren D."/>
            <person name="Johansson T."/>
            <person name="Persson P."/>
            <person name="Tunlid A."/>
        </authorList>
    </citation>
    <scope>NUCLEOTIDE SEQUENCE [LARGE SCALE GENOMIC DNA]</scope>
    <source>
        <strain evidence="2 3">CBS 291.85</strain>
    </source>
</reference>
<dbReference type="InterPro" id="IPR008984">
    <property type="entry name" value="SMAD_FHA_dom_sf"/>
</dbReference>
<dbReference type="AlphaFoldDB" id="A0A8H5CME6"/>
<evidence type="ECO:0000313" key="3">
    <source>
        <dbReference type="Proteomes" id="UP000559256"/>
    </source>
</evidence>
<accession>A0A8H5CME6</accession>
<dbReference type="Proteomes" id="UP000559256">
    <property type="component" value="Unassembled WGS sequence"/>
</dbReference>
<keyword evidence="3" id="KW-1185">Reference proteome</keyword>
<sequence length="194" mass="20976">MAFPNPVNTLHIRPEFSTGSARSFRISLATSLSLDMSIPTPPMIHLKATSGSFPFQEKYIFPPGPGFPPIILGVQIHPIHGQLSTRRALPTNGYFGPIRAGTGNMVSSVALGANHAQIWTANGQIFILDTESPFGTYINDERLDGRPRALKTGDVVRLGIQLKRSQTTPAHVTEEQLLPIIARVILTGIPGAYA</sequence>
<dbReference type="Pfam" id="PF00498">
    <property type="entry name" value="FHA"/>
    <property type="match status" value="1"/>
</dbReference>
<dbReference type="EMBL" id="JAACJM010000125">
    <property type="protein sequence ID" value="KAF5344420.1"/>
    <property type="molecule type" value="Genomic_DNA"/>
</dbReference>
<proteinExistence type="predicted"/>
<evidence type="ECO:0000313" key="2">
    <source>
        <dbReference type="EMBL" id="KAF5344420.1"/>
    </source>
</evidence>
<comment type="caution">
    <text evidence="2">The sequence shown here is derived from an EMBL/GenBank/DDBJ whole genome shotgun (WGS) entry which is preliminary data.</text>
</comment>
<organism evidence="2 3">
    <name type="scientific">Tetrapyrgos nigripes</name>
    <dbReference type="NCBI Taxonomy" id="182062"/>
    <lineage>
        <taxon>Eukaryota</taxon>
        <taxon>Fungi</taxon>
        <taxon>Dikarya</taxon>
        <taxon>Basidiomycota</taxon>
        <taxon>Agaricomycotina</taxon>
        <taxon>Agaricomycetes</taxon>
        <taxon>Agaricomycetidae</taxon>
        <taxon>Agaricales</taxon>
        <taxon>Marasmiineae</taxon>
        <taxon>Marasmiaceae</taxon>
        <taxon>Tetrapyrgos</taxon>
    </lineage>
</organism>